<dbReference type="NCBIfam" id="NF006103">
    <property type="entry name" value="PRK08257.1-1"/>
    <property type="match status" value="1"/>
</dbReference>
<evidence type="ECO:0000259" key="4">
    <source>
        <dbReference type="Pfam" id="PF18313"/>
    </source>
</evidence>
<evidence type="ECO:0000313" key="6">
    <source>
        <dbReference type="Proteomes" id="UP000638263"/>
    </source>
</evidence>
<dbReference type="InterPro" id="IPR040771">
    <property type="entry name" value="TLP1_add_C"/>
</dbReference>
<dbReference type="SUPFAM" id="SSF53901">
    <property type="entry name" value="Thiolase-like"/>
    <property type="match status" value="2"/>
</dbReference>
<dbReference type="RefSeq" id="WP_062999802.1">
    <property type="nucleotide sequence ID" value="NZ_BMMH01000006.1"/>
</dbReference>
<dbReference type="PANTHER" id="PTHR18919">
    <property type="entry name" value="ACETYL-COA C-ACYLTRANSFERASE"/>
    <property type="match status" value="1"/>
</dbReference>
<accession>A0A917RNZ2</accession>
<gene>
    <name evidence="5" type="ORF">GCM10011588_34390</name>
</gene>
<evidence type="ECO:0000313" key="5">
    <source>
        <dbReference type="EMBL" id="GGL16831.1"/>
    </source>
</evidence>
<feature type="domain" description="Thiolase-like protein type 1 additional C-terminal" evidence="4">
    <location>
        <begin position="408"/>
        <end position="487"/>
    </location>
</feature>
<dbReference type="PANTHER" id="PTHR18919:SF139">
    <property type="entry name" value="THIOLASE-LIKE PROTEIN TYPE 1 ADDITIONAL C-TERMINAL DOMAIN-CONTAINING PROTEIN"/>
    <property type="match status" value="1"/>
</dbReference>
<dbReference type="Gene3D" id="2.40.50.840">
    <property type="match status" value="1"/>
</dbReference>
<evidence type="ECO:0000256" key="2">
    <source>
        <dbReference type="ARBA" id="ARBA00022679"/>
    </source>
</evidence>
<keyword evidence="3" id="KW-0012">Acyltransferase</keyword>
<dbReference type="GO" id="GO:0016746">
    <property type="term" value="F:acyltransferase activity"/>
    <property type="evidence" value="ECO:0007669"/>
    <property type="project" value="UniProtKB-KW"/>
</dbReference>
<comment type="caution">
    <text evidence="5">The sequence shown here is derived from an EMBL/GenBank/DDBJ whole genome shotgun (WGS) entry which is preliminary data.</text>
</comment>
<dbReference type="InterPro" id="IPR016039">
    <property type="entry name" value="Thiolase-like"/>
</dbReference>
<proteinExistence type="inferred from homology"/>
<name>A0A917RNZ2_9NOCA</name>
<dbReference type="AlphaFoldDB" id="A0A917RNZ2"/>
<dbReference type="Pfam" id="PF18313">
    <property type="entry name" value="TLP1_add_C"/>
    <property type="match status" value="1"/>
</dbReference>
<dbReference type="Gene3D" id="3.40.47.10">
    <property type="match status" value="1"/>
</dbReference>
<keyword evidence="2" id="KW-0808">Transferase</keyword>
<sequence>MTLDPRTPVLVGGGQISDRAGGREPIELIADAAFRAADEAGSAKLLELVDSVRIVGLLSWRYRDPGALVAARIGAEPRHTGYTGSGGSTPQVLVNAAAEEIAAGRADVVLIGGAESWRTRMKLRAEGIRPEWSVQDESVPPAPILVPEVPMRSDTEMRAGLDRPAYLYPIFEQALRLGAGRSIAEHRAAIGELWAGFSEVATLNPYAWTQRVHTAAEIATPSDGNRWIAAPYTKLMNSNNMVEQGAALLLCSVETATRLGIARENWVFPQSGTEAHDTADIAARGALDRSPAIRFAGARALELAGIGLDDLTHIDVYSCFPSAVQVAARELGVAVDDPSRPLTVTGGLTFAGGPWNNYSTHAIAAMATRLRAAPGTYGLVTANSGYLTKHAFGVYRTEPARAGFRREDVQGAVDREPTVRAEPEYAGPATAEAWTVVYDRSGEPERGFLAARTPGGGRTLASTTESEAVARLVAAETAGAVVEISAAGSFRFSTW</sequence>
<evidence type="ECO:0000256" key="1">
    <source>
        <dbReference type="ARBA" id="ARBA00010982"/>
    </source>
</evidence>
<dbReference type="EMBL" id="BMMH01000006">
    <property type="protein sequence ID" value="GGL16831.1"/>
    <property type="molecule type" value="Genomic_DNA"/>
</dbReference>
<organism evidence="5 6">
    <name type="scientific">Nocardia jinanensis</name>
    <dbReference type="NCBI Taxonomy" id="382504"/>
    <lineage>
        <taxon>Bacteria</taxon>
        <taxon>Bacillati</taxon>
        <taxon>Actinomycetota</taxon>
        <taxon>Actinomycetes</taxon>
        <taxon>Mycobacteriales</taxon>
        <taxon>Nocardiaceae</taxon>
        <taxon>Nocardia</taxon>
    </lineage>
</organism>
<reference evidence="5" key="2">
    <citation type="submission" date="2020-09" db="EMBL/GenBank/DDBJ databases">
        <authorList>
            <person name="Sun Q."/>
            <person name="Zhou Y."/>
        </authorList>
    </citation>
    <scope>NUCLEOTIDE SEQUENCE</scope>
    <source>
        <strain evidence="5">CGMCC 4.3508</strain>
    </source>
</reference>
<protein>
    <recommendedName>
        <fullName evidence="4">Thiolase-like protein type 1 additional C-terminal domain-containing protein</fullName>
    </recommendedName>
</protein>
<keyword evidence="6" id="KW-1185">Reference proteome</keyword>
<reference evidence="5" key="1">
    <citation type="journal article" date="2014" name="Int. J. Syst. Evol. Microbiol.">
        <title>Complete genome sequence of Corynebacterium casei LMG S-19264T (=DSM 44701T), isolated from a smear-ripened cheese.</title>
        <authorList>
            <consortium name="US DOE Joint Genome Institute (JGI-PGF)"/>
            <person name="Walter F."/>
            <person name="Albersmeier A."/>
            <person name="Kalinowski J."/>
            <person name="Ruckert C."/>
        </authorList>
    </citation>
    <scope>NUCLEOTIDE SEQUENCE</scope>
    <source>
        <strain evidence="5">CGMCC 4.3508</strain>
    </source>
</reference>
<comment type="similarity">
    <text evidence="1">Belongs to the thiolase-like superfamily. Thiolase family.</text>
</comment>
<dbReference type="Proteomes" id="UP000638263">
    <property type="component" value="Unassembled WGS sequence"/>
</dbReference>
<evidence type="ECO:0000256" key="3">
    <source>
        <dbReference type="ARBA" id="ARBA00023315"/>
    </source>
</evidence>